<keyword evidence="2" id="KW-0479">Metal-binding</keyword>
<protein>
    <recommendedName>
        <fullName evidence="9">PHD-type domain-containing protein</fullName>
    </recommendedName>
</protein>
<feature type="compositionally biased region" description="Polar residues" evidence="8">
    <location>
        <begin position="992"/>
        <end position="1005"/>
    </location>
</feature>
<evidence type="ECO:0000256" key="6">
    <source>
        <dbReference type="PROSITE-ProRule" id="PRU00146"/>
    </source>
</evidence>
<keyword evidence="3 6" id="KW-0863">Zinc-finger</keyword>
<proteinExistence type="predicted"/>
<feature type="region of interest" description="Disordered" evidence="8">
    <location>
        <begin position="473"/>
        <end position="516"/>
    </location>
</feature>
<evidence type="ECO:0000256" key="7">
    <source>
        <dbReference type="SAM" id="Coils"/>
    </source>
</evidence>
<evidence type="ECO:0000256" key="3">
    <source>
        <dbReference type="ARBA" id="ARBA00022771"/>
    </source>
</evidence>
<feature type="compositionally biased region" description="Basic and acidic residues" evidence="8">
    <location>
        <begin position="711"/>
        <end position="723"/>
    </location>
</feature>
<feature type="compositionally biased region" description="Low complexity" evidence="8">
    <location>
        <begin position="701"/>
        <end position="710"/>
    </location>
</feature>
<evidence type="ECO:0000313" key="11">
    <source>
        <dbReference type="Proteomes" id="UP001150238"/>
    </source>
</evidence>
<feature type="compositionally biased region" description="Polar residues" evidence="8">
    <location>
        <begin position="873"/>
        <end position="902"/>
    </location>
</feature>
<evidence type="ECO:0000256" key="5">
    <source>
        <dbReference type="ARBA" id="ARBA00023242"/>
    </source>
</evidence>
<feature type="compositionally biased region" description="Polar residues" evidence="8">
    <location>
        <begin position="368"/>
        <end position="408"/>
    </location>
</feature>
<dbReference type="SUPFAM" id="SSF57903">
    <property type="entry name" value="FYVE/PHD zinc finger"/>
    <property type="match status" value="1"/>
</dbReference>
<dbReference type="Proteomes" id="UP001150238">
    <property type="component" value="Unassembled WGS sequence"/>
</dbReference>
<feature type="compositionally biased region" description="Polar residues" evidence="8">
    <location>
        <begin position="614"/>
        <end position="626"/>
    </location>
</feature>
<dbReference type="Gene3D" id="3.30.40.10">
    <property type="entry name" value="Zinc/RING finger domain, C3HC4 (zinc finger)"/>
    <property type="match status" value="1"/>
</dbReference>
<feature type="region of interest" description="Disordered" evidence="8">
    <location>
        <begin position="574"/>
        <end position="652"/>
    </location>
</feature>
<feature type="compositionally biased region" description="Basic and acidic residues" evidence="8">
    <location>
        <begin position="574"/>
        <end position="598"/>
    </location>
</feature>
<dbReference type="InterPro" id="IPR013083">
    <property type="entry name" value="Znf_RING/FYVE/PHD"/>
</dbReference>
<feature type="coiled-coil region" evidence="7">
    <location>
        <begin position="1224"/>
        <end position="1251"/>
    </location>
</feature>
<feature type="compositionally biased region" description="Polar residues" evidence="8">
    <location>
        <begin position="310"/>
        <end position="321"/>
    </location>
</feature>
<organism evidence="10 11">
    <name type="scientific">Lentinula lateritia</name>
    <dbReference type="NCBI Taxonomy" id="40482"/>
    <lineage>
        <taxon>Eukaryota</taxon>
        <taxon>Fungi</taxon>
        <taxon>Dikarya</taxon>
        <taxon>Basidiomycota</taxon>
        <taxon>Agaricomycotina</taxon>
        <taxon>Agaricomycetes</taxon>
        <taxon>Agaricomycetidae</taxon>
        <taxon>Agaricales</taxon>
        <taxon>Marasmiineae</taxon>
        <taxon>Omphalotaceae</taxon>
        <taxon>Lentinula</taxon>
    </lineage>
</organism>
<dbReference type="InterPro" id="IPR019786">
    <property type="entry name" value="Zinc_finger_PHD-type_CS"/>
</dbReference>
<feature type="compositionally biased region" description="Polar residues" evidence="8">
    <location>
        <begin position="85"/>
        <end position="104"/>
    </location>
</feature>
<keyword evidence="7" id="KW-0175">Coiled coil</keyword>
<feature type="region of interest" description="Disordered" evidence="8">
    <location>
        <begin position="76"/>
        <end position="230"/>
    </location>
</feature>
<feature type="compositionally biased region" description="Basic residues" evidence="8">
    <location>
        <begin position="930"/>
        <end position="942"/>
    </location>
</feature>
<gene>
    <name evidence="10" type="ORF">C8J55DRAFT_296277</name>
</gene>
<dbReference type="CDD" id="cd16039">
    <property type="entry name" value="PHD_SPP1"/>
    <property type="match status" value="1"/>
</dbReference>
<feature type="compositionally biased region" description="Basic and acidic residues" evidence="8">
    <location>
        <begin position="196"/>
        <end position="230"/>
    </location>
</feature>
<feature type="region of interest" description="Disordered" evidence="8">
    <location>
        <begin position="1360"/>
        <end position="1410"/>
    </location>
</feature>
<name>A0A9W9DWC3_9AGAR</name>
<comment type="subcellular location">
    <subcellularLocation>
        <location evidence="1">Nucleus</location>
    </subcellularLocation>
</comment>
<dbReference type="InterPro" id="IPR001965">
    <property type="entry name" value="Znf_PHD"/>
</dbReference>
<keyword evidence="4" id="KW-0862">Zinc</keyword>
<feature type="compositionally biased region" description="Basic and acidic residues" evidence="8">
    <location>
        <begin position="1045"/>
        <end position="1055"/>
    </location>
</feature>
<evidence type="ECO:0000256" key="1">
    <source>
        <dbReference type="ARBA" id="ARBA00004123"/>
    </source>
</evidence>
<dbReference type="InterPro" id="IPR037869">
    <property type="entry name" value="Spp1/CFP1"/>
</dbReference>
<reference evidence="10" key="2">
    <citation type="journal article" date="2023" name="Proc. Natl. Acad. Sci. U.S.A.">
        <title>A global phylogenomic analysis of the shiitake genus Lentinula.</title>
        <authorList>
            <person name="Sierra-Patev S."/>
            <person name="Min B."/>
            <person name="Naranjo-Ortiz M."/>
            <person name="Looney B."/>
            <person name="Konkel Z."/>
            <person name="Slot J.C."/>
            <person name="Sakamoto Y."/>
            <person name="Steenwyk J.L."/>
            <person name="Rokas A."/>
            <person name="Carro J."/>
            <person name="Camarero S."/>
            <person name="Ferreira P."/>
            <person name="Molpeceres G."/>
            <person name="Ruiz-Duenas F.J."/>
            <person name="Serrano A."/>
            <person name="Henrissat B."/>
            <person name="Drula E."/>
            <person name="Hughes K.W."/>
            <person name="Mata J.L."/>
            <person name="Ishikawa N.K."/>
            <person name="Vargas-Isla R."/>
            <person name="Ushijima S."/>
            <person name="Smith C.A."/>
            <person name="Donoghue J."/>
            <person name="Ahrendt S."/>
            <person name="Andreopoulos W."/>
            <person name="He G."/>
            <person name="LaButti K."/>
            <person name="Lipzen A."/>
            <person name="Ng V."/>
            <person name="Riley R."/>
            <person name="Sandor L."/>
            <person name="Barry K."/>
            <person name="Martinez A.T."/>
            <person name="Xiao Y."/>
            <person name="Gibbons J.G."/>
            <person name="Terashima K."/>
            <person name="Grigoriev I.V."/>
            <person name="Hibbett D."/>
        </authorList>
    </citation>
    <scope>NUCLEOTIDE SEQUENCE</scope>
    <source>
        <strain evidence="10">Sp2 HRB7682 ss15</strain>
    </source>
</reference>
<dbReference type="InterPro" id="IPR011011">
    <property type="entry name" value="Znf_FYVE_PHD"/>
</dbReference>
<dbReference type="InterPro" id="IPR019787">
    <property type="entry name" value="Znf_PHD-finger"/>
</dbReference>
<dbReference type="PANTHER" id="PTHR46174">
    <property type="entry name" value="CXXC-TYPE ZINC FINGER PROTEIN 1"/>
    <property type="match status" value="1"/>
</dbReference>
<dbReference type="PANTHER" id="PTHR46174:SF1">
    <property type="entry name" value="CXXC-TYPE ZINC FINGER PROTEIN 1"/>
    <property type="match status" value="1"/>
</dbReference>
<feature type="region of interest" description="Disordered" evidence="8">
    <location>
        <begin position="299"/>
        <end position="325"/>
    </location>
</feature>
<dbReference type="GO" id="GO:0048188">
    <property type="term" value="C:Set1C/COMPASS complex"/>
    <property type="evidence" value="ECO:0007669"/>
    <property type="project" value="InterPro"/>
</dbReference>
<keyword evidence="5" id="KW-0539">Nucleus</keyword>
<evidence type="ECO:0000313" key="10">
    <source>
        <dbReference type="EMBL" id="KAJ4489293.1"/>
    </source>
</evidence>
<feature type="domain" description="PHD-type" evidence="9">
    <location>
        <begin position="1063"/>
        <end position="1114"/>
    </location>
</feature>
<evidence type="ECO:0000256" key="2">
    <source>
        <dbReference type="ARBA" id="ARBA00022723"/>
    </source>
</evidence>
<dbReference type="PROSITE" id="PS50016">
    <property type="entry name" value="ZF_PHD_2"/>
    <property type="match status" value="1"/>
</dbReference>
<feature type="region of interest" description="Disordered" evidence="8">
    <location>
        <begin position="781"/>
        <end position="1056"/>
    </location>
</feature>
<comment type="caution">
    <text evidence="10">The sequence shown here is derived from an EMBL/GenBank/DDBJ whole genome shotgun (WGS) entry which is preliminary data.</text>
</comment>
<feature type="compositionally biased region" description="Polar residues" evidence="8">
    <location>
        <begin position="150"/>
        <end position="167"/>
    </location>
</feature>
<accession>A0A9W9DWC3</accession>
<dbReference type="GO" id="GO:0045893">
    <property type="term" value="P:positive regulation of DNA-templated transcription"/>
    <property type="evidence" value="ECO:0007669"/>
    <property type="project" value="TreeGrafter"/>
</dbReference>
<feature type="compositionally biased region" description="Basic and acidic residues" evidence="8">
    <location>
        <begin position="116"/>
        <end position="139"/>
    </location>
</feature>
<feature type="region of interest" description="Disordered" evidence="8">
    <location>
        <begin position="365"/>
        <end position="415"/>
    </location>
</feature>
<feature type="compositionally biased region" description="Basic and acidic residues" evidence="8">
    <location>
        <begin position="789"/>
        <end position="819"/>
    </location>
</feature>
<feature type="compositionally biased region" description="Low complexity" evidence="8">
    <location>
        <begin position="1010"/>
        <end position="1033"/>
    </location>
</feature>
<dbReference type="PROSITE" id="PS01359">
    <property type="entry name" value="ZF_PHD_1"/>
    <property type="match status" value="1"/>
</dbReference>
<feature type="region of interest" description="Disordered" evidence="8">
    <location>
        <begin position="1"/>
        <end position="58"/>
    </location>
</feature>
<feature type="region of interest" description="Disordered" evidence="8">
    <location>
        <begin position="665"/>
        <end position="725"/>
    </location>
</feature>
<dbReference type="Pfam" id="PF00628">
    <property type="entry name" value="PHD"/>
    <property type="match status" value="1"/>
</dbReference>
<sequence>MSRRLTISSLLCDDNNDNSEPRIVPEPVVLAPHLRRSPQRVEGDSARSSSQSTASSSSKIGLDALVHAASAVAAAEERSRLPALSPSSWSAESHYTQSPSYTYSQEHLQRHQQQLEQRHVHREQILGYNEHHRPGRKSDPLPGPGMRNILSPSVSTSDAPFQPSSTRPLAPRFPHEADEHLNKKRRYSQEDSMVDLQRENQAREYERLRQQEDTDRYRRMEEDRERELHHRTLQQETTDDMDRTRHRMIVNNPPSRSSLSVITSPTAASITTSPLLPSRRAGAGYDPVHENDHHARYNAPHTSSHWDRIQSPSQFPSAQHVQRSRPPMELIEMTERESEVLVEDGRVSTAKRTWNGHKEFSSHAPYNLVSQESQSRTHAQSIPSSYRESYPATLSPTISQERPQSRSDTPIHPVFPREILSPTSAASGRSPHFQHDIMHTSESSSTLHVQHIQRDPPLPVSLAAPQYNARESQSLTLSHTHPQLPHIPHQVRDLPPQHRVISPVGRRSPPGSQAGRAIAAKKVEHEHQMPSLESVLRTGIPASSSTHPIEEAQTKREISMAQVSTKEADFTVVKDQEPVKSKEREVKKKERKPLRTKEVSQLGPVALKLEDATSRPTLTPSGTSAPRQIAPPPSVSLTSQTNKQRHQDEDPHEWLLEHYADDDRRKIKRPSSTLSSVAVIANSDPGRHSTTSPLTRKPTRSPVMPSMSSVSKRDDAQKDKDGDDAMMALEQELDAELAKGVVDQKGSTYDNNTMDVDVDLAVAELVDETLGIDASATVINGGRQPLTDEESKLGIRDEDGGGREPAHKPQPNVDDKAMDVDVEDELLSLLDDRPNSRMSASAQSVAPSAPELQRTSKPMVTAALRMKHEEPTSRPSSPLAVSTGSPFRSSSTTGARQSSAKPSEQDDRASMPPPSTPIEKPESAVAAAQAKKKGKPGPKPKVRNTDGAMVGAPPPPKPRGKPGPKPKPRDEFGNIIRTPSTSATPAPPTTTVTQSGRASSSSTPAPTLVSRTASGSGAAAGSTSGARSRSTSAHPAGSVGPEVDGQTKEEEKTEDKEDEVDDKLYCLCKTKYDEDKPMIACDSCDEWYHMKCVKIPEHMGDLVDQFFCPPCIAKNLSANLKTTYKLRCLFGLNSLDPGSTKACHKPARAFSKYCSDECGVKNLRKRIDTFTKKGGKKEDLWDSVKTASKREGLVRVISPSPAMQVDGVGIDILKPVIKEVKPMKTKQEREIDRLNGLLADIERIRDELHRDMDIILSREKLLQLATDRSENLGQCGWDQRLCFSDGDWADYGEGVLESYTEQDGSAEAEWWCPGDQECERHAGWQNLRAKDLDKEKERKEEALFKLTSREREIRKRIDRIEEQDTGPLLGSAPRRAGVLPKNNKLSNGHTLKTKVNGDTSKKGKKRKAPS</sequence>
<feature type="compositionally biased region" description="Low complexity" evidence="8">
    <location>
        <begin position="839"/>
        <end position="850"/>
    </location>
</feature>
<evidence type="ECO:0000256" key="4">
    <source>
        <dbReference type="ARBA" id="ARBA00022833"/>
    </source>
</evidence>
<evidence type="ECO:0000259" key="9">
    <source>
        <dbReference type="PROSITE" id="PS50016"/>
    </source>
</evidence>
<reference evidence="10" key="1">
    <citation type="submission" date="2022-08" db="EMBL/GenBank/DDBJ databases">
        <authorList>
            <consortium name="DOE Joint Genome Institute"/>
            <person name="Min B."/>
            <person name="Riley R."/>
            <person name="Sierra-Patev S."/>
            <person name="Naranjo-Ortiz M."/>
            <person name="Looney B."/>
            <person name="Konkel Z."/>
            <person name="Slot J.C."/>
            <person name="Sakamoto Y."/>
            <person name="Steenwyk J.L."/>
            <person name="Rokas A."/>
            <person name="Carro J."/>
            <person name="Camarero S."/>
            <person name="Ferreira P."/>
            <person name="Molpeceres G."/>
            <person name="Ruiz-Duenas F.J."/>
            <person name="Serrano A."/>
            <person name="Henrissat B."/>
            <person name="Drula E."/>
            <person name="Hughes K.W."/>
            <person name="Mata J.L."/>
            <person name="Ishikawa N.K."/>
            <person name="Vargas-Isla R."/>
            <person name="Ushijima S."/>
            <person name="Smith C.A."/>
            <person name="Ahrendt S."/>
            <person name="Andreopoulos W."/>
            <person name="He G."/>
            <person name="Labutti K."/>
            <person name="Lipzen A."/>
            <person name="Ng V."/>
            <person name="Sandor L."/>
            <person name="Barry K."/>
            <person name="Martinez A.T."/>
            <person name="Xiao Y."/>
            <person name="Gibbons J.G."/>
            <person name="Terashima K."/>
            <person name="Hibbett D.S."/>
            <person name="Grigoriev I.V."/>
        </authorList>
    </citation>
    <scope>NUCLEOTIDE SEQUENCE</scope>
    <source>
        <strain evidence="10">Sp2 HRB7682 ss15</strain>
    </source>
</reference>
<dbReference type="SMART" id="SM00249">
    <property type="entry name" value="PHD"/>
    <property type="match status" value="1"/>
</dbReference>
<dbReference type="GO" id="GO:0008270">
    <property type="term" value="F:zinc ion binding"/>
    <property type="evidence" value="ECO:0007669"/>
    <property type="project" value="UniProtKB-KW"/>
</dbReference>
<feature type="compositionally biased region" description="Low complexity" evidence="8">
    <location>
        <begin position="46"/>
        <end position="58"/>
    </location>
</feature>
<evidence type="ECO:0000256" key="8">
    <source>
        <dbReference type="SAM" id="MobiDB-lite"/>
    </source>
</evidence>
<dbReference type="EMBL" id="JANVFS010000007">
    <property type="protein sequence ID" value="KAJ4489293.1"/>
    <property type="molecule type" value="Genomic_DNA"/>
</dbReference>